<reference evidence="3" key="1">
    <citation type="submission" date="2019-04" db="EMBL/GenBank/DDBJ databases">
        <authorList>
            <person name="Melise S."/>
            <person name="Noan J."/>
            <person name="Okalmin O."/>
        </authorList>
    </citation>
    <scope>NUCLEOTIDE SEQUENCE</scope>
    <source>
        <strain evidence="3">FN9</strain>
    </source>
</reference>
<gene>
    <name evidence="3" type="ORF">FUG_LOCUS257963</name>
    <name evidence="2" type="ORF">MDCFG202_LOCUS328614</name>
</gene>
<dbReference type="Proteomes" id="UP000746612">
    <property type="component" value="Unassembled WGS sequence"/>
</dbReference>
<accession>A0A2H3FT69</accession>
<dbReference type="InterPro" id="IPR036047">
    <property type="entry name" value="F-box-like_dom_sf"/>
</dbReference>
<evidence type="ECO:0000259" key="1">
    <source>
        <dbReference type="PROSITE" id="PS50181"/>
    </source>
</evidence>
<name>A0A2H3FT69_GIBZA</name>
<organism evidence="2 4">
    <name type="scientific">Gibberella zeae</name>
    <name type="common">Wheat head blight fungus</name>
    <name type="synonym">Fusarium graminearum</name>
    <dbReference type="NCBI Taxonomy" id="5518"/>
    <lineage>
        <taxon>Eukaryota</taxon>
        <taxon>Fungi</taxon>
        <taxon>Dikarya</taxon>
        <taxon>Ascomycota</taxon>
        <taxon>Pezizomycotina</taxon>
        <taxon>Sordariomycetes</taxon>
        <taxon>Hypocreomycetidae</taxon>
        <taxon>Hypocreales</taxon>
        <taxon>Nectriaceae</taxon>
        <taxon>Fusarium</taxon>
    </lineage>
</organism>
<proteinExistence type="predicted"/>
<dbReference type="SUPFAM" id="SSF81383">
    <property type="entry name" value="F-box domain"/>
    <property type="match status" value="1"/>
</dbReference>
<dbReference type="InterPro" id="IPR001810">
    <property type="entry name" value="F-box_dom"/>
</dbReference>
<evidence type="ECO:0000313" key="2">
    <source>
        <dbReference type="EMBL" id="CAG1990231.1"/>
    </source>
</evidence>
<dbReference type="Pfam" id="PF00646">
    <property type="entry name" value="F-box"/>
    <property type="match status" value="1"/>
</dbReference>
<sequence length="344" mass="39820">MDKIPQECRGMISSFLTKKDRLNLSLTCKKFYNYFDSTNWREVKFCGYIDRLSLIFKFFLNEKYSEKHERIRKVTIHMKGWSKSYPSSADPIKLLVDSLSKMVEVKEIILYDERRFCLPINGAQFARILTGTPRWNTVTTLCLECSAHIAVAALNHCDPDVLKMAEEYIDGVHQTVKDFPGLKHLYIHGFRLLKHCKRLGPLDEPLHQCYWDFDSDVDRLCQALNSSNVEHFAISLNLDCFDDEFLALFIAIGVQGQSEAECEHLFDENDYVDDSLGFDKDDLVQWNVNLTNRIISACPNLRTVRVYYEPSGQCYCPACRRGLGAYVYGYRLDNGGTFTELREE</sequence>
<dbReference type="AlphaFoldDB" id="A0A2H3FT69"/>
<dbReference type="SMART" id="SM00256">
    <property type="entry name" value="FBOX"/>
    <property type="match status" value="1"/>
</dbReference>
<dbReference type="PROSITE" id="PS50181">
    <property type="entry name" value="FBOX"/>
    <property type="match status" value="1"/>
</dbReference>
<dbReference type="EMBL" id="CAJPIJ010000147">
    <property type="protein sequence ID" value="CAG1990231.1"/>
    <property type="molecule type" value="Genomic_DNA"/>
</dbReference>
<dbReference type="CDD" id="cd09917">
    <property type="entry name" value="F-box_SF"/>
    <property type="match status" value="1"/>
</dbReference>
<dbReference type="EMBL" id="CAAKMV010000130">
    <property type="protein sequence ID" value="VIO57847.1"/>
    <property type="molecule type" value="Genomic_DNA"/>
</dbReference>
<evidence type="ECO:0000313" key="4">
    <source>
        <dbReference type="Proteomes" id="UP000746612"/>
    </source>
</evidence>
<protein>
    <recommendedName>
        <fullName evidence="1">F-box domain-containing protein</fullName>
    </recommendedName>
</protein>
<evidence type="ECO:0000313" key="3">
    <source>
        <dbReference type="EMBL" id="VIO57847.1"/>
    </source>
</evidence>
<reference evidence="2" key="2">
    <citation type="submission" date="2021-03" db="EMBL/GenBank/DDBJ databases">
        <authorList>
            <person name="Alouane T."/>
            <person name="Langin T."/>
            <person name="Bonhomme L."/>
        </authorList>
    </citation>
    <scope>NUCLEOTIDE SEQUENCE</scope>
    <source>
        <strain evidence="2">MDC_Fg202</strain>
    </source>
</reference>
<feature type="domain" description="F-box" evidence="1">
    <location>
        <begin position="1"/>
        <end position="43"/>
    </location>
</feature>